<evidence type="ECO:0000256" key="6">
    <source>
        <dbReference type="ARBA" id="ARBA00022618"/>
    </source>
</evidence>
<dbReference type="InterPro" id="IPR019497">
    <property type="entry name" value="Sorting_nexin_WASP-bd-dom"/>
</dbReference>
<proteinExistence type="inferred from homology"/>
<evidence type="ECO:0000259" key="14">
    <source>
        <dbReference type="PROSITE" id="PS50002"/>
    </source>
</evidence>
<dbReference type="Pfam" id="PF10456">
    <property type="entry name" value="BAR_3_WASP_bdg"/>
    <property type="match status" value="1"/>
</dbReference>
<keyword evidence="10" id="KW-0131">Cell cycle</keyword>
<dbReference type="InterPro" id="IPR036028">
    <property type="entry name" value="SH3-like_dom_sf"/>
</dbReference>
<feature type="region of interest" description="Disordered" evidence="13">
    <location>
        <begin position="69"/>
        <end position="92"/>
    </location>
</feature>
<feature type="compositionally biased region" description="Polar residues" evidence="13">
    <location>
        <begin position="69"/>
        <end position="91"/>
    </location>
</feature>
<dbReference type="GO" id="GO:0006897">
    <property type="term" value="P:endocytosis"/>
    <property type="evidence" value="ECO:0007669"/>
    <property type="project" value="UniProtKB-KW"/>
</dbReference>
<dbReference type="PROSITE" id="PS50195">
    <property type="entry name" value="PX"/>
    <property type="match status" value="1"/>
</dbReference>
<keyword evidence="11" id="KW-0968">Cytoplasmic vesicle</keyword>
<dbReference type="Pfam" id="PF14604">
    <property type="entry name" value="SH3_9"/>
    <property type="match status" value="1"/>
</dbReference>
<evidence type="ECO:0000256" key="9">
    <source>
        <dbReference type="ARBA" id="ARBA00023136"/>
    </source>
</evidence>
<evidence type="ECO:0000256" key="8">
    <source>
        <dbReference type="ARBA" id="ARBA00022927"/>
    </source>
</evidence>
<keyword evidence="8" id="KW-0653">Protein transport</keyword>
<evidence type="ECO:0000256" key="3">
    <source>
        <dbReference type="ARBA" id="ARBA00022443"/>
    </source>
</evidence>
<dbReference type="FunFam" id="1.20.1270.60:FF:000033">
    <property type="entry name" value="Sorting nexin"/>
    <property type="match status" value="1"/>
</dbReference>
<dbReference type="Pfam" id="PF00787">
    <property type="entry name" value="PX"/>
    <property type="match status" value="1"/>
</dbReference>
<evidence type="ECO:0000256" key="1">
    <source>
        <dbReference type="ARBA" id="ARBA00004180"/>
    </source>
</evidence>
<dbReference type="PANTHER" id="PTHR45827">
    <property type="entry name" value="SORTING NEXIN"/>
    <property type="match status" value="1"/>
</dbReference>
<organism evidence="16">
    <name type="scientific">Iconisemion striatum</name>
    <dbReference type="NCBI Taxonomy" id="60296"/>
    <lineage>
        <taxon>Eukaryota</taxon>
        <taxon>Metazoa</taxon>
        <taxon>Chordata</taxon>
        <taxon>Craniata</taxon>
        <taxon>Vertebrata</taxon>
        <taxon>Euteleostomi</taxon>
        <taxon>Actinopterygii</taxon>
        <taxon>Neopterygii</taxon>
        <taxon>Teleostei</taxon>
        <taxon>Neoteleostei</taxon>
        <taxon>Acanthomorphata</taxon>
        <taxon>Ovalentaria</taxon>
        <taxon>Atherinomorphae</taxon>
        <taxon>Cyprinodontiformes</taxon>
        <taxon>Nothobranchiidae</taxon>
        <taxon>Iconisemion</taxon>
    </lineage>
</organism>
<dbReference type="GO" id="GO:0030659">
    <property type="term" value="C:cytoplasmic vesicle membrane"/>
    <property type="evidence" value="ECO:0007669"/>
    <property type="project" value="UniProtKB-SubCell"/>
</dbReference>
<dbReference type="GO" id="GO:0097320">
    <property type="term" value="P:plasma membrane tubulation"/>
    <property type="evidence" value="ECO:0007669"/>
    <property type="project" value="TreeGrafter"/>
</dbReference>
<dbReference type="SUPFAM" id="SSF64268">
    <property type="entry name" value="PX domain"/>
    <property type="match status" value="1"/>
</dbReference>
<dbReference type="SMART" id="SM00312">
    <property type="entry name" value="PX"/>
    <property type="match status" value="1"/>
</dbReference>
<evidence type="ECO:0000256" key="11">
    <source>
        <dbReference type="ARBA" id="ARBA00023329"/>
    </source>
</evidence>
<dbReference type="GO" id="GO:0036089">
    <property type="term" value="P:cleavage furrow formation"/>
    <property type="evidence" value="ECO:0007669"/>
    <property type="project" value="TreeGrafter"/>
</dbReference>
<reference evidence="16" key="1">
    <citation type="submission" date="2016-05" db="EMBL/GenBank/DDBJ databases">
        <authorList>
            <person name="Lavstsen T."/>
            <person name="Jespersen J.S."/>
        </authorList>
    </citation>
    <scope>NUCLEOTIDE SEQUENCE</scope>
    <source>
        <tissue evidence="16">Brain</tissue>
    </source>
</reference>
<dbReference type="FunFam" id="3.30.1520.10:FF:000004">
    <property type="entry name" value="Sorting nexin"/>
    <property type="match status" value="1"/>
</dbReference>
<feature type="domain" description="PX" evidence="15">
    <location>
        <begin position="124"/>
        <end position="234"/>
    </location>
</feature>
<dbReference type="AlphaFoldDB" id="A0A1A7WPU8"/>
<evidence type="ECO:0000256" key="4">
    <source>
        <dbReference type="ARBA" id="ARBA00022448"/>
    </source>
</evidence>
<dbReference type="Gene3D" id="2.30.30.40">
    <property type="entry name" value="SH3 Domains"/>
    <property type="match status" value="1"/>
</dbReference>
<keyword evidence="6" id="KW-0132">Cell division</keyword>
<evidence type="ECO:0000256" key="13">
    <source>
        <dbReference type="SAM" id="MobiDB-lite"/>
    </source>
</evidence>
<comment type="similarity">
    <text evidence="2">Belongs to the sorting nexin family.</text>
</comment>
<dbReference type="InterPro" id="IPR001683">
    <property type="entry name" value="PX_dom"/>
</dbReference>
<evidence type="ECO:0000256" key="7">
    <source>
        <dbReference type="ARBA" id="ARBA00022776"/>
    </source>
</evidence>
<dbReference type="GO" id="GO:0015031">
    <property type="term" value="P:protein transport"/>
    <property type="evidence" value="ECO:0007669"/>
    <property type="project" value="UniProtKB-KW"/>
</dbReference>
<reference evidence="16" key="2">
    <citation type="submission" date="2016-06" db="EMBL/GenBank/DDBJ databases">
        <title>The genome of a short-lived fish provides insights into sex chromosome evolution and the genetic control of aging.</title>
        <authorList>
            <person name="Reichwald K."/>
            <person name="Felder M."/>
            <person name="Petzold A."/>
            <person name="Koch P."/>
            <person name="Groth M."/>
            <person name="Platzer M."/>
        </authorList>
    </citation>
    <scope>NUCLEOTIDE SEQUENCE</scope>
    <source>
        <tissue evidence="16">Brain</tissue>
    </source>
</reference>
<gene>
    <name evidence="16" type="primary">SNX18B</name>
</gene>
<dbReference type="Gene3D" id="1.20.1270.60">
    <property type="entry name" value="Arfaptin homology (AH) domain/BAR domain"/>
    <property type="match status" value="1"/>
</dbReference>
<dbReference type="GO" id="GO:0035091">
    <property type="term" value="F:phosphatidylinositol binding"/>
    <property type="evidence" value="ECO:0007669"/>
    <property type="project" value="InterPro"/>
</dbReference>
<dbReference type="Gene3D" id="3.30.1520.10">
    <property type="entry name" value="Phox-like domain"/>
    <property type="match status" value="1"/>
</dbReference>
<dbReference type="InterPro" id="IPR036871">
    <property type="entry name" value="PX_dom_sf"/>
</dbReference>
<keyword evidence="7" id="KW-0498">Mitosis</keyword>
<keyword evidence="5" id="KW-0254">Endocytosis</keyword>
<evidence type="ECO:0000256" key="5">
    <source>
        <dbReference type="ARBA" id="ARBA00022583"/>
    </source>
</evidence>
<dbReference type="FunFam" id="2.30.30.40:FF:000116">
    <property type="entry name" value="Sorting nexin"/>
    <property type="match status" value="1"/>
</dbReference>
<dbReference type="InterPro" id="IPR027267">
    <property type="entry name" value="AH/BAR_dom_sf"/>
</dbReference>
<comment type="subcellular location">
    <subcellularLocation>
        <location evidence="1">Cytoplasmic vesicle membrane</location>
        <topology evidence="1">Peripheral membrane protein</topology>
        <orientation evidence="1">Cytoplasmic side</orientation>
    </subcellularLocation>
</comment>
<accession>A0A1A7WPU8</accession>
<dbReference type="SUPFAM" id="SSF50044">
    <property type="entry name" value="SH3-domain"/>
    <property type="match status" value="1"/>
</dbReference>
<evidence type="ECO:0000313" key="16">
    <source>
        <dbReference type="EMBL" id="SBP07651.1"/>
    </source>
</evidence>
<dbReference type="InterPro" id="IPR001452">
    <property type="entry name" value="SH3_domain"/>
</dbReference>
<sequence length="460" mass="52782">MALKAKVLYDFHAENPGEISIAENELVSVFTEEELDGWLEGENSRGEVGLFPASYVDIIRDHISTSASNNGFSSPKTITQSPARTSSSDSQRGFKASAFVKDGDKIVVVMGSNGPEWQEDPYPFTCTIDDPTKQTKFKGMKSYMSYGLTPTHTNIQVNRRYKHFDWLYARLVERFPVISVPHLPEKQATGRFEEDFISKRRKGLIWWMNHMTSHPVLAHCDVFQHFLTCGADEKAWKMGKRRAERDDLVGANFFFTISTPTVPLDLQEVENNIEGFKTFTKKMDENIVSMNTTITEFSRKQMTGFKKEYQKVGQSFRLLGQVFELDQQAHSAGLNKALAYTGEAYEAIGEYFAEQPRQDLEPISDLLDLYRGHLANYPDIIHVQKGALTKVKDCPKQEGELHERCNIISCATLAEIQHFHRTRVRDFRSQMQHHLRQQIIFFQKITAKLEEALHKYDDDQ</sequence>
<evidence type="ECO:0000259" key="15">
    <source>
        <dbReference type="PROSITE" id="PS50195"/>
    </source>
</evidence>
<name>A0A1A7WPU8_9TELE</name>
<protein>
    <submittedName>
        <fullName evidence="16">Sorting nexin 18b</fullName>
    </submittedName>
</protein>
<dbReference type="EMBL" id="HADW01006251">
    <property type="protein sequence ID" value="SBP07651.1"/>
    <property type="molecule type" value="Transcribed_RNA"/>
</dbReference>
<dbReference type="PROSITE" id="PS50002">
    <property type="entry name" value="SH3"/>
    <property type="match status" value="1"/>
</dbReference>
<dbReference type="GO" id="GO:0005886">
    <property type="term" value="C:plasma membrane"/>
    <property type="evidence" value="ECO:0007669"/>
    <property type="project" value="TreeGrafter"/>
</dbReference>
<dbReference type="PANTHER" id="PTHR45827:SF5">
    <property type="entry name" value="SORTING NEXIN"/>
    <property type="match status" value="1"/>
</dbReference>
<dbReference type="SMART" id="SM00326">
    <property type="entry name" value="SH3"/>
    <property type="match status" value="1"/>
</dbReference>
<feature type="domain" description="SH3" evidence="14">
    <location>
        <begin position="1"/>
        <end position="61"/>
    </location>
</feature>
<evidence type="ECO:0000256" key="10">
    <source>
        <dbReference type="ARBA" id="ARBA00023306"/>
    </source>
</evidence>
<keyword evidence="9" id="KW-0472">Membrane</keyword>
<evidence type="ECO:0000256" key="12">
    <source>
        <dbReference type="PROSITE-ProRule" id="PRU00192"/>
    </source>
</evidence>
<dbReference type="GO" id="GO:0016197">
    <property type="term" value="P:endosomal transport"/>
    <property type="evidence" value="ECO:0007669"/>
    <property type="project" value="TreeGrafter"/>
</dbReference>
<keyword evidence="3 12" id="KW-0728">SH3 domain</keyword>
<keyword evidence="4" id="KW-0813">Transport</keyword>
<evidence type="ECO:0000256" key="2">
    <source>
        <dbReference type="ARBA" id="ARBA00010883"/>
    </source>
</evidence>